<dbReference type="PANTHER" id="PTHR38137">
    <property type="entry name" value="PRC-BARREL DOMAIN PROTEIN"/>
    <property type="match status" value="1"/>
</dbReference>
<accession>D2EGN0</accession>
<dbReference type="Proteomes" id="UP000009375">
    <property type="component" value="Unassembled WGS sequence"/>
</dbReference>
<dbReference type="AlphaFoldDB" id="D2EGN0"/>
<evidence type="ECO:0000259" key="1">
    <source>
        <dbReference type="Pfam" id="PF05239"/>
    </source>
</evidence>
<proteinExistence type="predicted"/>
<evidence type="ECO:0000313" key="2">
    <source>
        <dbReference type="EMBL" id="EEZ92505.1"/>
    </source>
</evidence>
<dbReference type="SUPFAM" id="SSF50346">
    <property type="entry name" value="PRC-barrel domain"/>
    <property type="match status" value="1"/>
</dbReference>
<protein>
    <submittedName>
        <fullName evidence="2">PRC-barrel domain protein</fullName>
    </submittedName>
</protein>
<organism evidence="2 3">
    <name type="scientific">Candidatus Parvarchaeum acidiphilum ARMAN-4</name>
    <dbReference type="NCBI Taxonomy" id="662760"/>
    <lineage>
        <taxon>Archaea</taxon>
        <taxon>Candidatus Parvarchaeota</taxon>
        <taxon>Candidatus Parvarchaeum</taxon>
    </lineage>
</organism>
<dbReference type="Gene3D" id="2.30.30.240">
    <property type="entry name" value="PRC-barrel domain"/>
    <property type="match status" value="1"/>
</dbReference>
<gene>
    <name evidence="2" type="ORF">BJBARM4_0929</name>
</gene>
<evidence type="ECO:0000313" key="3">
    <source>
        <dbReference type="Proteomes" id="UP000009375"/>
    </source>
</evidence>
<dbReference type="PANTHER" id="PTHR38137:SF2">
    <property type="entry name" value="PRC-BARREL DOMAIN-CONTAINING PROTEIN"/>
    <property type="match status" value="1"/>
</dbReference>
<feature type="domain" description="PRC-barrel" evidence="1">
    <location>
        <begin position="9"/>
        <end position="84"/>
    </location>
</feature>
<dbReference type="InterPro" id="IPR027275">
    <property type="entry name" value="PRC-brl_dom"/>
</dbReference>
<name>D2EGN0_PARA4</name>
<reference evidence="2 3" key="1">
    <citation type="journal article" date="2010" name="Proc. Natl. Acad. Sci. U.S.A.">
        <title>Enigmatic, ultrasmall, uncultivated Archaea.</title>
        <authorList>
            <person name="Baker B.J."/>
            <person name="Comolli L.R."/>
            <person name="Dick G.J."/>
            <person name="Hauser L.J."/>
            <person name="Hyatt D."/>
            <person name="Dill B.D."/>
            <person name="Land M.L."/>
            <person name="Verberkmoes N.C."/>
            <person name="Hettich R.L."/>
            <person name="Banfield J.F."/>
        </authorList>
    </citation>
    <scope>NUCLEOTIDE SEQUENCE [LARGE SCALE GENOMIC DNA]</scope>
</reference>
<dbReference type="Pfam" id="PF05239">
    <property type="entry name" value="PRC"/>
    <property type="match status" value="1"/>
</dbReference>
<dbReference type="InterPro" id="IPR011033">
    <property type="entry name" value="PRC_barrel-like_sf"/>
</dbReference>
<dbReference type="EMBL" id="GG730076">
    <property type="protein sequence ID" value="EEZ92505.1"/>
    <property type="molecule type" value="Genomic_DNA"/>
</dbReference>
<sequence>MAGVTKGERIDARTIVGKTIVGKSGKKIGMVEDLIYEARTGELVYLSVKSPTSYANTFQFEKDENGFEEIPYSAVISIGDFVVVAEEDII</sequence>